<feature type="signal peptide" evidence="1">
    <location>
        <begin position="1"/>
        <end position="23"/>
    </location>
</feature>
<dbReference type="InParanoid" id="A0A1Z5KGU4"/>
<evidence type="ECO:0000256" key="1">
    <source>
        <dbReference type="SAM" id="SignalP"/>
    </source>
</evidence>
<protein>
    <recommendedName>
        <fullName evidence="2">Chalcone isomerase domain-containing protein</fullName>
    </recommendedName>
</protein>
<dbReference type="Proteomes" id="UP000198406">
    <property type="component" value="Unassembled WGS sequence"/>
</dbReference>
<dbReference type="PANTHER" id="PTHR47698">
    <property type="entry name" value="FATTY-ACID-BINDING PROTEIN 3, CHLOROPLASTIC"/>
    <property type="match status" value="1"/>
</dbReference>
<gene>
    <name evidence="3" type="ORF">FisN_28Hh012</name>
</gene>
<keyword evidence="4" id="KW-1185">Reference proteome</keyword>
<dbReference type="PANTHER" id="PTHR47698:SF2">
    <property type="entry name" value="FATTY-ACID-BINDING PROTEIN 3, CHLOROPLASTIC"/>
    <property type="match status" value="1"/>
</dbReference>
<evidence type="ECO:0000313" key="4">
    <source>
        <dbReference type="Proteomes" id="UP000198406"/>
    </source>
</evidence>
<dbReference type="InterPro" id="IPR036298">
    <property type="entry name" value="Chalcone_isomerase_sf"/>
</dbReference>
<accession>A0A1Z5KGU4</accession>
<dbReference type="SUPFAM" id="SSF54626">
    <property type="entry name" value="Chalcone isomerase"/>
    <property type="match status" value="1"/>
</dbReference>
<dbReference type="GO" id="GO:0016872">
    <property type="term" value="F:intramolecular lyase activity"/>
    <property type="evidence" value="ECO:0007669"/>
    <property type="project" value="InterPro"/>
</dbReference>
<evidence type="ECO:0000313" key="3">
    <source>
        <dbReference type="EMBL" id="GAX25544.1"/>
    </source>
</evidence>
<dbReference type="Gene3D" id="3.50.70.10">
    <property type="match status" value="1"/>
</dbReference>
<feature type="domain" description="Chalcone isomerase" evidence="2">
    <location>
        <begin position="40"/>
        <end position="199"/>
    </location>
</feature>
<dbReference type="OrthoDB" id="18193at2759"/>
<keyword evidence="1" id="KW-0732">Signal</keyword>
<feature type="chain" id="PRO_5013120152" description="Chalcone isomerase domain-containing protein" evidence="1">
    <location>
        <begin position="24"/>
        <end position="205"/>
    </location>
</feature>
<name>A0A1Z5KGU4_FISSO</name>
<dbReference type="InterPro" id="IPR016088">
    <property type="entry name" value="Chalcone_isomerase_3-sand"/>
</dbReference>
<sequence>MLSRNAIAHAIAALLVLVVAVDARTDKATGISFPDARGGLSLFGVGVRRKGPIKIYSVAMYSTSALQEKLAKCKKTDKKTLTVLQKGVKEEGQASFSLNMNFKVGAEKMASAIADSVAPRHSGSSQDVEKLKALILKGVPQAGATKGTTMDFDCSHDSISVTVNGKAQGSVASSSLASAFCDVYLDDKCVSPAMRQDCLDHLCLD</sequence>
<dbReference type="EMBL" id="BDSP01000228">
    <property type="protein sequence ID" value="GAX25544.1"/>
    <property type="molecule type" value="Genomic_DNA"/>
</dbReference>
<evidence type="ECO:0000259" key="2">
    <source>
        <dbReference type="Pfam" id="PF16036"/>
    </source>
</evidence>
<comment type="caution">
    <text evidence="3">The sequence shown here is derived from an EMBL/GenBank/DDBJ whole genome shotgun (WGS) entry which is preliminary data.</text>
</comment>
<proteinExistence type="predicted"/>
<dbReference type="Pfam" id="PF16036">
    <property type="entry name" value="Chalcone_3"/>
    <property type="match status" value="1"/>
</dbReference>
<organism evidence="3 4">
    <name type="scientific">Fistulifera solaris</name>
    <name type="common">Oleaginous diatom</name>
    <dbReference type="NCBI Taxonomy" id="1519565"/>
    <lineage>
        <taxon>Eukaryota</taxon>
        <taxon>Sar</taxon>
        <taxon>Stramenopiles</taxon>
        <taxon>Ochrophyta</taxon>
        <taxon>Bacillariophyta</taxon>
        <taxon>Bacillariophyceae</taxon>
        <taxon>Bacillariophycidae</taxon>
        <taxon>Naviculales</taxon>
        <taxon>Naviculaceae</taxon>
        <taxon>Fistulifera</taxon>
    </lineage>
</organism>
<reference evidence="3 4" key="1">
    <citation type="journal article" date="2015" name="Plant Cell">
        <title>Oil accumulation by the oleaginous diatom Fistulifera solaris as revealed by the genome and transcriptome.</title>
        <authorList>
            <person name="Tanaka T."/>
            <person name="Maeda Y."/>
            <person name="Veluchamy A."/>
            <person name="Tanaka M."/>
            <person name="Abida H."/>
            <person name="Marechal E."/>
            <person name="Bowler C."/>
            <person name="Muto M."/>
            <person name="Sunaga Y."/>
            <person name="Tanaka M."/>
            <person name="Yoshino T."/>
            <person name="Taniguchi T."/>
            <person name="Fukuda Y."/>
            <person name="Nemoto M."/>
            <person name="Matsumoto M."/>
            <person name="Wong P.S."/>
            <person name="Aburatani S."/>
            <person name="Fujibuchi W."/>
        </authorList>
    </citation>
    <scope>NUCLEOTIDE SEQUENCE [LARGE SCALE GENOMIC DNA]</scope>
    <source>
        <strain evidence="3 4">JPCC DA0580</strain>
    </source>
</reference>
<dbReference type="AlphaFoldDB" id="A0A1Z5KGU4"/>
<dbReference type="InterPro" id="IPR016087">
    <property type="entry name" value="Chalcone_isomerase"/>
</dbReference>